<dbReference type="GO" id="GO:0005886">
    <property type="term" value="C:plasma membrane"/>
    <property type="evidence" value="ECO:0007669"/>
    <property type="project" value="TreeGrafter"/>
</dbReference>
<dbReference type="PANTHER" id="PTHR43652:SF2">
    <property type="entry name" value="BASIC AMINO ACID ANTIPORTER YFCC-RELATED"/>
    <property type="match status" value="1"/>
</dbReference>
<dbReference type="Proteomes" id="UP000218767">
    <property type="component" value="Unassembled WGS sequence"/>
</dbReference>
<evidence type="ECO:0000256" key="7">
    <source>
        <dbReference type="SAM" id="Phobius"/>
    </source>
</evidence>
<organism evidence="9 10">
    <name type="scientific">SAR86 cluster bacterium</name>
    <dbReference type="NCBI Taxonomy" id="2030880"/>
    <lineage>
        <taxon>Bacteria</taxon>
        <taxon>Pseudomonadati</taxon>
        <taxon>Pseudomonadota</taxon>
        <taxon>Gammaproteobacteria</taxon>
        <taxon>SAR86 cluster</taxon>
    </lineage>
</organism>
<proteinExistence type="predicted"/>
<gene>
    <name evidence="9" type="ORF">COB20_00805</name>
</gene>
<feature type="transmembrane region" description="Helical" evidence="7">
    <location>
        <begin position="569"/>
        <end position="589"/>
    </location>
</feature>
<dbReference type="Pfam" id="PF03600">
    <property type="entry name" value="CitMHS"/>
    <property type="match status" value="1"/>
</dbReference>
<dbReference type="Pfam" id="PF02080">
    <property type="entry name" value="TrkA_C"/>
    <property type="match status" value="1"/>
</dbReference>
<evidence type="ECO:0000256" key="5">
    <source>
        <dbReference type="ARBA" id="ARBA00022989"/>
    </source>
</evidence>
<feature type="transmembrane region" description="Helical" evidence="7">
    <location>
        <begin position="403"/>
        <end position="434"/>
    </location>
</feature>
<dbReference type="InterPro" id="IPR051679">
    <property type="entry name" value="DASS-Related_Transporters"/>
</dbReference>
<evidence type="ECO:0000256" key="2">
    <source>
        <dbReference type="ARBA" id="ARBA00022448"/>
    </source>
</evidence>
<keyword evidence="6 7" id="KW-0472">Membrane</keyword>
<feature type="domain" description="RCK C-terminal" evidence="8">
    <location>
        <begin position="299"/>
        <end position="384"/>
    </location>
</feature>
<dbReference type="Gene3D" id="3.30.70.1450">
    <property type="entry name" value="Regulator of K+ conductance, C-terminal domain"/>
    <property type="match status" value="2"/>
</dbReference>
<dbReference type="InterPro" id="IPR004680">
    <property type="entry name" value="Cit_transptr-like_dom"/>
</dbReference>
<evidence type="ECO:0000256" key="3">
    <source>
        <dbReference type="ARBA" id="ARBA00022692"/>
    </source>
</evidence>
<comment type="subcellular location">
    <subcellularLocation>
        <location evidence="1">Membrane</location>
        <topology evidence="1">Multi-pass membrane protein</topology>
    </subcellularLocation>
</comment>
<feature type="transmembrane region" description="Helical" evidence="7">
    <location>
        <begin position="52"/>
        <end position="70"/>
    </location>
</feature>
<evidence type="ECO:0000256" key="1">
    <source>
        <dbReference type="ARBA" id="ARBA00004141"/>
    </source>
</evidence>
<evidence type="ECO:0000256" key="6">
    <source>
        <dbReference type="ARBA" id="ARBA00023136"/>
    </source>
</evidence>
<feature type="transmembrane region" description="Helical" evidence="7">
    <location>
        <begin position="476"/>
        <end position="496"/>
    </location>
</feature>
<feature type="transmembrane region" description="Helical" evidence="7">
    <location>
        <begin position="6"/>
        <end position="21"/>
    </location>
</feature>
<feature type="transmembrane region" description="Helical" evidence="7">
    <location>
        <begin position="530"/>
        <end position="548"/>
    </location>
</feature>
<feature type="transmembrane region" description="Helical" evidence="7">
    <location>
        <begin position="134"/>
        <end position="153"/>
    </location>
</feature>
<dbReference type="InterPro" id="IPR006037">
    <property type="entry name" value="RCK_C"/>
</dbReference>
<evidence type="ECO:0000313" key="10">
    <source>
        <dbReference type="Proteomes" id="UP000218767"/>
    </source>
</evidence>
<feature type="transmembrane region" description="Helical" evidence="7">
    <location>
        <begin position="446"/>
        <end position="464"/>
    </location>
</feature>
<protein>
    <submittedName>
        <fullName evidence="9">SLC13 family permease</fullName>
    </submittedName>
</protein>
<evidence type="ECO:0000259" key="8">
    <source>
        <dbReference type="PROSITE" id="PS51202"/>
    </source>
</evidence>
<dbReference type="PROSITE" id="PS51202">
    <property type="entry name" value="RCK_C"/>
    <property type="match status" value="1"/>
</dbReference>
<accession>A0A2A4XJB1</accession>
<feature type="transmembrane region" description="Helical" evidence="7">
    <location>
        <begin position="503"/>
        <end position="524"/>
    </location>
</feature>
<feature type="transmembrane region" description="Helical" evidence="7">
    <location>
        <begin position="91"/>
        <end position="122"/>
    </location>
</feature>
<dbReference type="GO" id="GO:0006813">
    <property type="term" value="P:potassium ion transport"/>
    <property type="evidence" value="ECO:0007669"/>
    <property type="project" value="InterPro"/>
</dbReference>
<keyword evidence="5 7" id="KW-1133">Transmembrane helix</keyword>
<dbReference type="AlphaFoldDB" id="A0A2A4XJB1"/>
<dbReference type="InterPro" id="IPR036721">
    <property type="entry name" value="RCK_C_sf"/>
</dbReference>
<keyword evidence="2" id="KW-0813">Transport</keyword>
<name>A0A2A4XJB1_9GAMM</name>
<reference evidence="10" key="1">
    <citation type="submission" date="2017-08" db="EMBL/GenBank/DDBJ databases">
        <title>A dynamic microbial community with high functional redundancy inhabits the cold, oxic subseafloor aquifer.</title>
        <authorList>
            <person name="Tully B.J."/>
            <person name="Wheat C.G."/>
            <person name="Glazer B.T."/>
            <person name="Huber J.A."/>
        </authorList>
    </citation>
    <scope>NUCLEOTIDE SEQUENCE [LARGE SCALE GENOMIC DNA]</scope>
</reference>
<dbReference type="EMBL" id="NVUL01000002">
    <property type="protein sequence ID" value="PCI82177.1"/>
    <property type="molecule type" value="Genomic_DNA"/>
</dbReference>
<evidence type="ECO:0000313" key="9">
    <source>
        <dbReference type="EMBL" id="PCI82177.1"/>
    </source>
</evidence>
<dbReference type="SUPFAM" id="SSF116726">
    <property type="entry name" value="TrkA C-terminal domain-like"/>
    <property type="match status" value="2"/>
</dbReference>
<feature type="transmembrane region" description="Helical" evidence="7">
    <location>
        <begin position="174"/>
        <end position="197"/>
    </location>
</feature>
<keyword evidence="3 7" id="KW-0812">Transmembrane</keyword>
<keyword evidence="4" id="KW-0677">Repeat</keyword>
<comment type="caution">
    <text evidence="9">The sequence shown here is derived from an EMBL/GenBank/DDBJ whole genome shotgun (WGS) entry which is preliminary data.</text>
</comment>
<sequence>MTTDQSVLLLILLALLILLVWGRWRYDIVALGALFAASIFGLIPQTEMFAGFGNPATVTVIMVLIVSFGLTKSGAVEFIADAIEPISSKPFLHIAVLTFLAAFLSMFMNNVGALALLMPIAIQSTNKAGRSPATVLMPLSFGSILGGLVTLIGTPPNILIANYRQQMTGEAFTMFDYAPVGGGIAICGIFFMLFIGWKLVKVRKQTTGLELFDVEKYLFELKVTEESTFFEKKAGELKDSLAEQKLTLLSMVHRRENIPVVYRRQLIAASDLLMIQGSHEDITQFSKKHNLQMVAAENAQREVLHSEDMEAAEVVVTPNSPIVGRTPSQLRFNRKYGVNLLAASRSGTPHRERLRDFKFAVGDVLLLHGEVDEIEEAIIKLDCYPLAKRALGLGRNTKAIPAMLTFILAIVAAASGLITIQLALGLATVVMVLLNIVPVREFYDGVDWAVVVLLGAMIPLGTALETTGTTTLLVNGILAVAGDLSPVFLIAMILIITMTISDVLNNAATAILMAPIAYNIALALNLNPDAFLMAVAVGASCAFLTPIGHQNNALIMGPGGYKFGDYWRMGLPLEIVIVIVALPLLLMAWPL</sequence>
<evidence type="ECO:0000256" key="4">
    <source>
        <dbReference type="ARBA" id="ARBA00022737"/>
    </source>
</evidence>
<feature type="transmembrane region" description="Helical" evidence="7">
    <location>
        <begin position="28"/>
        <end position="46"/>
    </location>
</feature>
<dbReference type="PANTHER" id="PTHR43652">
    <property type="entry name" value="BASIC AMINO ACID ANTIPORTER YFCC-RELATED"/>
    <property type="match status" value="1"/>
</dbReference>
<dbReference type="GO" id="GO:0008324">
    <property type="term" value="F:monoatomic cation transmembrane transporter activity"/>
    <property type="evidence" value="ECO:0007669"/>
    <property type="project" value="InterPro"/>
</dbReference>